<dbReference type="EMBL" id="JADBEE010000001">
    <property type="protein sequence ID" value="MBE1513457.1"/>
    <property type="molecule type" value="Genomic_DNA"/>
</dbReference>
<sequence>MTAIPTVEVPLLGVRVSPLRRQELLRHIQTAVHERRRMVVAGHNLHSVYLWHHLPDVRDFYARAGAVIIDGMPLLALLRFWPGEPRGRTQPDQAAPVQDHPRSPVAAESSVTWSTEHRLGSTDWLGGLTELANISRVTALGGTIEAAAAAQEYFESLDSHISWQSIPADPWRDEHLVTVIEHIRAHDPQVLLIGMGMPLQERIADELSGRLGVPVIATVGGALDQLGGVQALAPRQVGAWGFEWLWRLASDPRRLSGRYLLEPVKLAALLMRRPR</sequence>
<protein>
    <submittedName>
        <fullName evidence="4">N-acetylglucosaminyldiphosphoundecaprenol N-acetyl-beta-D-mannosaminyltransferase</fullName>
        <ecNumber evidence="4">2.4.1.187</ecNumber>
    </submittedName>
</protein>
<evidence type="ECO:0000313" key="5">
    <source>
        <dbReference type="Proteomes" id="UP000636579"/>
    </source>
</evidence>
<keyword evidence="1 4" id="KW-0328">Glycosyltransferase</keyword>
<proteinExistence type="predicted"/>
<evidence type="ECO:0000256" key="2">
    <source>
        <dbReference type="ARBA" id="ARBA00022679"/>
    </source>
</evidence>
<dbReference type="GO" id="GO:0047244">
    <property type="term" value="F:N-acetylglucosaminyldiphosphoundecaprenol N-acetyl-beta-D-mannosaminyltransferase activity"/>
    <property type="evidence" value="ECO:0007669"/>
    <property type="project" value="UniProtKB-EC"/>
</dbReference>
<evidence type="ECO:0000313" key="4">
    <source>
        <dbReference type="EMBL" id="MBE1513457.1"/>
    </source>
</evidence>
<organism evidence="4 5">
    <name type="scientific">Nesterenkonia halotolerans</name>
    <dbReference type="NCBI Taxonomy" id="225325"/>
    <lineage>
        <taxon>Bacteria</taxon>
        <taxon>Bacillati</taxon>
        <taxon>Actinomycetota</taxon>
        <taxon>Actinomycetes</taxon>
        <taxon>Micrococcales</taxon>
        <taxon>Micrococcaceae</taxon>
        <taxon>Nesterenkonia</taxon>
    </lineage>
</organism>
<name>A0ABR9J380_9MICC</name>
<keyword evidence="2 4" id="KW-0808">Transferase</keyword>
<accession>A0ABR9J380</accession>
<dbReference type="InterPro" id="IPR004629">
    <property type="entry name" value="WecG_TagA_CpsF"/>
</dbReference>
<reference evidence="4 5" key="1">
    <citation type="submission" date="2020-10" db="EMBL/GenBank/DDBJ databases">
        <title>Sequencing the genomes of 1000 actinobacteria strains.</title>
        <authorList>
            <person name="Klenk H.-P."/>
        </authorList>
    </citation>
    <scope>NUCLEOTIDE SEQUENCE [LARGE SCALE GENOMIC DNA]</scope>
    <source>
        <strain evidence="4 5">DSM 15474</strain>
    </source>
</reference>
<dbReference type="Pfam" id="PF03808">
    <property type="entry name" value="Glyco_tran_WecG"/>
    <property type="match status" value="1"/>
</dbReference>
<dbReference type="Proteomes" id="UP000636579">
    <property type="component" value="Unassembled WGS sequence"/>
</dbReference>
<feature type="region of interest" description="Disordered" evidence="3">
    <location>
        <begin position="87"/>
        <end position="112"/>
    </location>
</feature>
<dbReference type="RefSeq" id="WP_192590346.1">
    <property type="nucleotide sequence ID" value="NZ_JADBEE010000001.1"/>
</dbReference>
<gene>
    <name evidence="4" type="ORF">H4W26_000212</name>
</gene>
<dbReference type="PANTHER" id="PTHR34136:SF1">
    <property type="entry name" value="UDP-N-ACETYL-D-MANNOSAMINURONIC ACID TRANSFERASE"/>
    <property type="match status" value="1"/>
</dbReference>
<dbReference type="CDD" id="cd06533">
    <property type="entry name" value="Glyco_transf_WecG_TagA"/>
    <property type="match status" value="1"/>
</dbReference>
<evidence type="ECO:0000256" key="1">
    <source>
        <dbReference type="ARBA" id="ARBA00022676"/>
    </source>
</evidence>
<dbReference type="EC" id="2.4.1.187" evidence="4"/>
<dbReference type="PANTHER" id="PTHR34136">
    <property type="match status" value="1"/>
</dbReference>
<evidence type="ECO:0000256" key="3">
    <source>
        <dbReference type="SAM" id="MobiDB-lite"/>
    </source>
</evidence>
<keyword evidence="5" id="KW-1185">Reference proteome</keyword>
<comment type="caution">
    <text evidence="4">The sequence shown here is derived from an EMBL/GenBank/DDBJ whole genome shotgun (WGS) entry which is preliminary data.</text>
</comment>